<evidence type="ECO:0000259" key="1">
    <source>
        <dbReference type="PROSITE" id="PS51746"/>
    </source>
</evidence>
<accession>A0A139SQ75</accession>
<dbReference type="Gene3D" id="3.60.40.10">
    <property type="entry name" value="PPM-type phosphatase domain"/>
    <property type="match status" value="1"/>
</dbReference>
<dbReference type="PROSITE" id="PS51746">
    <property type="entry name" value="PPM_2"/>
    <property type="match status" value="1"/>
</dbReference>
<dbReference type="CDD" id="cd00143">
    <property type="entry name" value="PP2Cc"/>
    <property type="match status" value="1"/>
</dbReference>
<proteinExistence type="predicted"/>
<dbReference type="AlphaFoldDB" id="A0A139SQ75"/>
<dbReference type="EMBL" id="LSZQ01000029">
    <property type="protein sequence ID" value="KXU36687.1"/>
    <property type="molecule type" value="Genomic_DNA"/>
</dbReference>
<evidence type="ECO:0000313" key="3">
    <source>
        <dbReference type="Proteomes" id="UP000070058"/>
    </source>
</evidence>
<sequence length="286" mass="31702">MRLTWSALTHRGKVRKNNEDAFIGLCFDGHELHHLGKFGEASTDALDFVFAVSDGMGGAQAGEFASRITIDKLSRWLPRSFRLSASGVALDHTEVLQEVFHAIHAELVHLGHSYEECRDMGATLSLCWITPQKVFFAHIGDSRIYHLPKSGALRQLSHDHTHPGWLRRQGKINERQARQHPMKHMLNQALGAGRQFADPQLGAVVYEPGDRFLICSDGLIDGLWDHHLEEFGREPVLGSNTENGAPISGKTASQPPLAERLIAEALDRSGRDNLTAIVIETTAAQR</sequence>
<dbReference type="InterPro" id="IPR036457">
    <property type="entry name" value="PPM-type-like_dom_sf"/>
</dbReference>
<keyword evidence="3" id="KW-1185">Reference proteome</keyword>
<reference evidence="3" key="1">
    <citation type="submission" date="2016-02" db="EMBL/GenBank/DDBJ databases">
        <authorList>
            <person name="Sanders J.G."/>
            <person name="Lin J.Y."/>
            <person name="Wertz J.T."/>
            <person name="Russell J.A."/>
            <person name="Moreau C.S."/>
            <person name="Powell S."/>
        </authorList>
    </citation>
    <scope>NUCLEOTIDE SEQUENCE [LARGE SCALE GENOMIC DNA]</scope>
    <source>
        <strain evidence="3">CAG34</strain>
    </source>
</reference>
<name>A0A139SQ75_9BACT</name>
<dbReference type="PANTHER" id="PTHR13832:SF827">
    <property type="entry name" value="PROTEIN PHOSPHATASE 1L"/>
    <property type="match status" value="1"/>
</dbReference>
<protein>
    <submittedName>
        <fullName evidence="2">Protein phosphatase</fullName>
    </submittedName>
</protein>
<feature type="domain" description="PPM-type phosphatase" evidence="1">
    <location>
        <begin position="29"/>
        <end position="281"/>
    </location>
</feature>
<dbReference type="SMART" id="SM00331">
    <property type="entry name" value="PP2C_SIG"/>
    <property type="match status" value="1"/>
</dbReference>
<evidence type="ECO:0000313" key="2">
    <source>
        <dbReference type="EMBL" id="KXU36687.1"/>
    </source>
</evidence>
<dbReference type="InterPro" id="IPR001932">
    <property type="entry name" value="PPM-type_phosphatase-like_dom"/>
</dbReference>
<organism evidence="2 3">
    <name type="scientific">Cephaloticoccus primus</name>
    <dbReference type="NCBI Taxonomy" id="1548207"/>
    <lineage>
        <taxon>Bacteria</taxon>
        <taxon>Pseudomonadati</taxon>
        <taxon>Verrucomicrobiota</taxon>
        <taxon>Opitutia</taxon>
        <taxon>Opitutales</taxon>
        <taxon>Opitutaceae</taxon>
        <taxon>Cephaloticoccus</taxon>
    </lineage>
</organism>
<dbReference type="Pfam" id="PF13672">
    <property type="entry name" value="PP2C_2"/>
    <property type="match status" value="1"/>
</dbReference>
<comment type="caution">
    <text evidence="2">The sequence shown here is derived from an EMBL/GenBank/DDBJ whole genome shotgun (WGS) entry which is preliminary data.</text>
</comment>
<dbReference type="SUPFAM" id="SSF81606">
    <property type="entry name" value="PP2C-like"/>
    <property type="match status" value="1"/>
</dbReference>
<dbReference type="GO" id="GO:0004722">
    <property type="term" value="F:protein serine/threonine phosphatase activity"/>
    <property type="evidence" value="ECO:0007669"/>
    <property type="project" value="InterPro"/>
</dbReference>
<dbReference type="Proteomes" id="UP000070058">
    <property type="component" value="Unassembled WGS sequence"/>
</dbReference>
<dbReference type="PANTHER" id="PTHR13832">
    <property type="entry name" value="PROTEIN PHOSPHATASE 2C"/>
    <property type="match status" value="1"/>
</dbReference>
<dbReference type="SMART" id="SM00332">
    <property type="entry name" value="PP2Cc"/>
    <property type="match status" value="1"/>
</dbReference>
<gene>
    <name evidence="2" type="ORF">AXK11_03690</name>
</gene>
<dbReference type="InterPro" id="IPR015655">
    <property type="entry name" value="PP2C"/>
</dbReference>
<dbReference type="STRING" id="1548207.AXK11_03690"/>